<feature type="compositionally biased region" description="Polar residues" evidence="7">
    <location>
        <begin position="1429"/>
        <end position="1441"/>
    </location>
</feature>
<accession>A0ABR2YNI5</accession>
<evidence type="ECO:0000256" key="2">
    <source>
        <dbReference type="ARBA" id="ARBA00022618"/>
    </source>
</evidence>
<keyword evidence="5" id="KW-0131">Cell cycle</keyword>
<dbReference type="CDD" id="cd19953">
    <property type="entry name" value="PDS5"/>
    <property type="match status" value="1"/>
</dbReference>
<feature type="compositionally biased region" description="Low complexity" evidence="7">
    <location>
        <begin position="1399"/>
        <end position="1414"/>
    </location>
</feature>
<reference evidence="8 9" key="1">
    <citation type="journal article" date="2024" name="Nat. Commun.">
        <title>Phylogenomics reveals the evolutionary origins of lichenization in chlorophyte algae.</title>
        <authorList>
            <person name="Puginier C."/>
            <person name="Libourel C."/>
            <person name="Otte J."/>
            <person name="Skaloud P."/>
            <person name="Haon M."/>
            <person name="Grisel S."/>
            <person name="Petersen M."/>
            <person name="Berrin J.G."/>
            <person name="Delaux P.M."/>
            <person name="Dal Grande F."/>
            <person name="Keller J."/>
        </authorList>
    </citation>
    <scope>NUCLEOTIDE SEQUENCE [LARGE SCALE GENOMIC DNA]</scope>
    <source>
        <strain evidence="8 9">SAG 216-7</strain>
    </source>
</reference>
<dbReference type="PANTHER" id="PTHR12663:SF0">
    <property type="entry name" value="PRECOCIOUS DISSOCIATION OF SISTERS 5, ISOFORM A"/>
    <property type="match status" value="1"/>
</dbReference>
<comment type="subcellular location">
    <subcellularLocation>
        <location evidence="1">Nucleus</location>
    </subcellularLocation>
</comment>
<feature type="compositionally biased region" description="Gly residues" evidence="7">
    <location>
        <begin position="1510"/>
        <end position="1521"/>
    </location>
</feature>
<sequence length="1622" mass="174585">MDKADAYDFEELDIAKSAKEAGRALKTALKSKDSLLKALKQAGAVLEKAQQTSEEQRDALADVAEVLGRKEILSHKDKDVKLRAAFCLCHVLRMHAPDTPYEQKTLEDVLGLFLQVFRRLDAPTAPSFQLCMSVLDIVSQTKCFLLALDFDTDDFVCDLFRLMLEVISEENAQAIEAATLHLLGSMLEEGDDVSQRLLDTILKCLVAPQKDDNPAAHRCAAQLVRRNEQQLQHPIQKLLIDMMEGNAKHSELDGDYQDLLYQIYQVSPSTLLPVMPHIMSDLTAKEDAKRLSALELLGKLYALPNSDMQADFPELFKEFVRRSKDQKAEVRQKMLRLSAGILVNCSFTAAKDQVLKAVMERLMDFEEKVRSSAVASLCEAAAKSLQAVGGQRAMETVSERLRDTRRMVRRDTATQLMAVFRAHCSKAPDAAVAAAVEESVTWVPARLLLCASKDADLQQHLTESVFKNGLFSAKVSAANAAKHWAAIYMSSTPQERAAIMVSMRTRSHCRQSVKTFLDLCAAKDKPAETSSAKMAQVLRFIASFFPLLATEKLREHMEKLKEMRDKNIHKSLAALVGPETSLEEAAKLAKDVVQRVGSRGPQGEFARALCARLLPQLISTQHVEELLKLACEEAPLEENLLGSALELLVDAAAASPALFAGPTPQVLAMLGHGNKNLSEAAARILAKAGKAVRAKAAEDLKALESAKGKLLSISQEGTAKAAKAAVRALVAILPESAHKGVLRELCKNLAAVLEEADEDIEARLPGIMHALSSIGRIAPDIFAQHAAAVADFVLDVLLPADRIDSESQAEGKVGKMWGHFSDGMSLKASSIKALARACVPDEWEKVRVPAATEEVIDALVTRLARLLEPSNEMDDLSPCGTADMALMRLAASEALLRLARAHDTRIHPEIYLGLSLTMQDQLMEVRGAFGAKLRTLVLLMNKQQPQRASKYAAMLPLAGMDPNEANRSGAYTTLSEYVGLRRRAAAAQVAAASQAGGSSGPMLQDFPEFMLPYIIQILAHHPDFPTRQEVAEMGLEAYQPFTRMLQFMLEPLILSVASKSDAEPPGATLPAISKVLRTLKATEDATAEPATLNMHLLCDMALAVAPAIVERYSPGTLITGKFPGHVPLPKLFFRSMISSKAKMESLLPEGFKVALEELCPNQAQPATQKKGPSGRSKPKTEPKPAKAVAKLKAEPTEDSGSARKSARPKRKVAAASMKEASSDAEDDSSADEGEEEADEDIDDATPGPSGRHAASGTAANRRQAGSSGKRRAEALGDPGGSSGKRARRDAAAHDETLVEEDDIEEGPSSGRQSPDENAQPGNAAAKQRVAQKPAGKKMTGQTKGKAGSGKGATAKTKRTAAEPHDGGRRAEGPSDSEWDMMSDAEEAVAAPMSLKKTPSSKGKLSKALKVAAAVQGALSRAGGKLLQGDNIQRLSVGQSPQPEKPDRPQSANMETTFGRRRSRTGNADSAGAAEDEGELDAEDPKEPTTVTKQAPGRKGQQPKAATKQTGSGGRKAAGGKGAGRKAAKADEEEPAATETKKFTRPVRGRKRSDPDNLRAPTSEEAAPTDRDASLRAPTTDEDSSESEEPTPKKRGRSSAEQKAAAKESNGAVRRNPRRAQAA</sequence>
<feature type="compositionally biased region" description="Polar residues" evidence="7">
    <location>
        <begin position="1257"/>
        <end position="1266"/>
    </location>
</feature>
<feature type="compositionally biased region" description="Acidic residues" evidence="7">
    <location>
        <begin position="1374"/>
        <end position="1386"/>
    </location>
</feature>
<dbReference type="Proteomes" id="UP001491310">
    <property type="component" value="Unassembled WGS sequence"/>
</dbReference>
<dbReference type="Pfam" id="PF20168">
    <property type="entry name" value="PDS5"/>
    <property type="match status" value="1"/>
</dbReference>
<feature type="compositionally biased region" description="Acidic residues" evidence="7">
    <location>
        <begin position="1222"/>
        <end position="1243"/>
    </location>
</feature>
<feature type="compositionally biased region" description="Acidic residues" evidence="7">
    <location>
        <begin position="1473"/>
        <end position="1483"/>
    </location>
</feature>
<feature type="compositionally biased region" description="Polar residues" evidence="7">
    <location>
        <begin position="1309"/>
        <end position="1320"/>
    </location>
</feature>
<feature type="compositionally biased region" description="Basic and acidic residues" evidence="7">
    <location>
        <begin position="1359"/>
        <end position="1372"/>
    </location>
</feature>
<keyword evidence="9" id="KW-1185">Reference proteome</keyword>
<keyword evidence="2" id="KW-0132">Cell division</keyword>
<evidence type="ECO:0000256" key="6">
    <source>
        <dbReference type="SAM" id="Coils"/>
    </source>
</evidence>
<protein>
    <recommendedName>
        <fullName evidence="10">ARM repeat-containing protein</fullName>
    </recommendedName>
</protein>
<feature type="region of interest" description="Disordered" evidence="7">
    <location>
        <begin position="1162"/>
        <end position="1622"/>
    </location>
</feature>
<proteinExistence type="predicted"/>
<evidence type="ECO:0000313" key="9">
    <source>
        <dbReference type="Proteomes" id="UP001491310"/>
    </source>
</evidence>
<evidence type="ECO:0000256" key="4">
    <source>
        <dbReference type="ARBA" id="ARBA00023242"/>
    </source>
</evidence>
<dbReference type="InterPro" id="IPR039776">
    <property type="entry name" value="Pds5"/>
</dbReference>
<evidence type="ECO:0008006" key="10">
    <source>
        <dbReference type="Google" id="ProtNLM"/>
    </source>
</evidence>
<keyword evidence="3" id="KW-0498">Mitosis</keyword>
<organism evidence="8 9">
    <name type="scientific">Coccomyxa subellipsoidea</name>
    <dbReference type="NCBI Taxonomy" id="248742"/>
    <lineage>
        <taxon>Eukaryota</taxon>
        <taxon>Viridiplantae</taxon>
        <taxon>Chlorophyta</taxon>
        <taxon>core chlorophytes</taxon>
        <taxon>Trebouxiophyceae</taxon>
        <taxon>Trebouxiophyceae incertae sedis</taxon>
        <taxon>Coccomyxaceae</taxon>
        <taxon>Coccomyxa</taxon>
    </lineage>
</organism>
<evidence type="ECO:0000313" key="8">
    <source>
        <dbReference type="EMBL" id="KAK9908350.1"/>
    </source>
</evidence>
<name>A0ABR2YNI5_9CHLO</name>
<evidence type="ECO:0000256" key="7">
    <source>
        <dbReference type="SAM" id="MobiDB-lite"/>
    </source>
</evidence>
<evidence type="ECO:0000256" key="5">
    <source>
        <dbReference type="ARBA" id="ARBA00023306"/>
    </source>
</evidence>
<dbReference type="InterPro" id="IPR011989">
    <property type="entry name" value="ARM-like"/>
</dbReference>
<feature type="compositionally biased region" description="Acidic residues" evidence="7">
    <location>
        <begin position="1579"/>
        <end position="1588"/>
    </location>
</feature>
<dbReference type="Gene3D" id="1.25.10.10">
    <property type="entry name" value="Leucine-rich Repeat Variant"/>
    <property type="match status" value="1"/>
</dbReference>
<keyword evidence="6" id="KW-0175">Coiled coil</keyword>
<gene>
    <name evidence="8" type="ORF">WJX75_006444</name>
</gene>
<dbReference type="InterPro" id="IPR016024">
    <property type="entry name" value="ARM-type_fold"/>
</dbReference>
<dbReference type="PANTHER" id="PTHR12663">
    <property type="entry name" value="ANDROGEN INDUCED INHIBITOR OF PROLIFERATION AS3 / PDS5-RELATED"/>
    <property type="match status" value="1"/>
</dbReference>
<dbReference type="SUPFAM" id="SSF48371">
    <property type="entry name" value="ARM repeat"/>
    <property type="match status" value="1"/>
</dbReference>
<evidence type="ECO:0000256" key="3">
    <source>
        <dbReference type="ARBA" id="ARBA00022776"/>
    </source>
</evidence>
<comment type="caution">
    <text evidence="8">The sequence shown here is derived from an EMBL/GenBank/DDBJ whole genome shotgun (WGS) entry which is preliminary data.</text>
</comment>
<feature type="coiled-coil region" evidence="6">
    <location>
        <begin position="32"/>
        <end position="66"/>
    </location>
</feature>
<evidence type="ECO:0000256" key="1">
    <source>
        <dbReference type="ARBA" id="ARBA00004123"/>
    </source>
</evidence>
<dbReference type="EMBL" id="JALJOT010000008">
    <property type="protein sequence ID" value="KAK9908350.1"/>
    <property type="molecule type" value="Genomic_DNA"/>
</dbReference>
<keyword evidence="4" id="KW-0539">Nucleus</keyword>